<evidence type="ECO:0000313" key="5">
    <source>
        <dbReference type="EMBL" id="CAC5384241.1"/>
    </source>
</evidence>
<accession>A0A6J8BLK2</accession>
<keyword evidence="2" id="KW-1015">Disulfide bond</keyword>
<evidence type="ECO:0000259" key="4">
    <source>
        <dbReference type="Pfam" id="PF23283"/>
    </source>
</evidence>
<dbReference type="EMBL" id="CACVKT020003496">
    <property type="protein sequence ID" value="CAC5384241.1"/>
    <property type="molecule type" value="Genomic_DNA"/>
</dbReference>
<dbReference type="OrthoDB" id="10043005at2759"/>
<dbReference type="Proteomes" id="UP000507470">
    <property type="component" value="Unassembled WGS sequence"/>
</dbReference>
<protein>
    <recommendedName>
        <fullName evidence="4">UMOD/GP2/OIT3-like D8C domain-containing protein</fullName>
    </recommendedName>
</protein>
<gene>
    <name evidence="5" type="ORF">MCOR_19905</name>
</gene>
<evidence type="ECO:0000313" key="6">
    <source>
        <dbReference type="Proteomes" id="UP000507470"/>
    </source>
</evidence>
<keyword evidence="1 3" id="KW-0732">Signal</keyword>
<evidence type="ECO:0000256" key="3">
    <source>
        <dbReference type="SAM" id="SignalP"/>
    </source>
</evidence>
<reference evidence="5 6" key="1">
    <citation type="submission" date="2020-06" db="EMBL/GenBank/DDBJ databases">
        <authorList>
            <person name="Li R."/>
            <person name="Bekaert M."/>
        </authorList>
    </citation>
    <scope>NUCLEOTIDE SEQUENCE [LARGE SCALE GENOMIC DNA]</scope>
    <source>
        <strain evidence="6">wild</strain>
    </source>
</reference>
<feature type="domain" description="UMOD/GP2/OIT3-like D8C" evidence="4">
    <location>
        <begin position="223"/>
        <end position="298"/>
    </location>
</feature>
<evidence type="ECO:0000256" key="2">
    <source>
        <dbReference type="ARBA" id="ARBA00023157"/>
    </source>
</evidence>
<feature type="signal peptide" evidence="3">
    <location>
        <begin position="1"/>
        <end position="17"/>
    </location>
</feature>
<name>A0A6J8BLK2_MYTCO</name>
<dbReference type="PANTHER" id="PTHR36191:SF4">
    <property type="entry name" value="VWFD DOMAIN-CONTAINING PROTEIN"/>
    <property type="match status" value="1"/>
</dbReference>
<dbReference type="InterPro" id="IPR057774">
    <property type="entry name" value="D8C_UMOD/GP2/OIT3-like"/>
</dbReference>
<sequence length="353" mass="39422">MKILLFITIALSDTSFASDELNPCVNYTTINNVDRRAVGNILKLGIVPSLSDDFLDNEWYRINSDVGDQMPTKAPGLFHCGTWYPIWLNGTLPNNVGEEIEGQVCLQGIYEECFTSWTIGIKLCPGNYLVYNRVESTYANSAYCFGTAAVNKELTTTYVATTTQTSVTDNQVGGFEPWIDHKLIDFQEKRAVANIFNFGVDATISDDLLDSGWYRVQRDDCGEMPTTAPGLFQCGTWYPIWLDGQLPVSVGEQSKGKVCMQTFTRNCTYSWNIGIKLCDGGYFVYNLLRSNIASSGYCFGTTEMCAVGNSDGVKDVKDTEGTLIVIPNPICQFWKKILVDIENMSWVIKYLVK</sequence>
<proteinExistence type="predicted"/>
<dbReference type="AlphaFoldDB" id="A0A6J8BLK2"/>
<dbReference type="Pfam" id="PF23283">
    <property type="entry name" value="D8C_UMOD"/>
    <property type="match status" value="2"/>
</dbReference>
<organism evidence="5 6">
    <name type="scientific">Mytilus coruscus</name>
    <name type="common">Sea mussel</name>
    <dbReference type="NCBI Taxonomy" id="42192"/>
    <lineage>
        <taxon>Eukaryota</taxon>
        <taxon>Metazoa</taxon>
        <taxon>Spiralia</taxon>
        <taxon>Lophotrochozoa</taxon>
        <taxon>Mollusca</taxon>
        <taxon>Bivalvia</taxon>
        <taxon>Autobranchia</taxon>
        <taxon>Pteriomorphia</taxon>
        <taxon>Mytilida</taxon>
        <taxon>Mytiloidea</taxon>
        <taxon>Mytilidae</taxon>
        <taxon>Mytilinae</taxon>
        <taxon>Mytilus</taxon>
    </lineage>
</organism>
<feature type="chain" id="PRO_5026767046" description="UMOD/GP2/OIT3-like D8C domain-containing protein" evidence="3">
    <location>
        <begin position="18"/>
        <end position="353"/>
    </location>
</feature>
<feature type="domain" description="UMOD/GP2/OIT3-like D8C" evidence="4">
    <location>
        <begin position="68"/>
        <end position="144"/>
    </location>
</feature>
<keyword evidence="6" id="KW-1185">Reference proteome</keyword>
<dbReference type="PANTHER" id="PTHR36191">
    <property type="entry name" value="ENDO/EXONUCLEASE/PHOSPHATASE DOMAIN-CONTAINING PROTEIN-RELATED"/>
    <property type="match status" value="1"/>
</dbReference>
<evidence type="ECO:0000256" key="1">
    <source>
        <dbReference type="ARBA" id="ARBA00022729"/>
    </source>
</evidence>